<proteinExistence type="inferred from homology"/>
<reference evidence="4" key="2">
    <citation type="journal article" date="2023" name="Int. J. Mol. Sci.">
        <title>De Novo Assembly and Annotation of 11 Diverse Shrub Willow (Salix) Genomes Reveals Novel Gene Organization in Sex-Linked Regions.</title>
        <authorList>
            <person name="Hyden B."/>
            <person name="Feng K."/>
            <person name="Yates T.B."/>
            <person name="Jawdy S."/>
            <person name="Cereghino C."/>
            <person name="Smart L.B."/>
            <person name="Muchero W."/>
        </authorList>
    </citation>
    <scope>NUCLEOTIDE SEQUENCE</scope>
    <source>
        <tissue evidence="4">Shoot tip</tissue>
    </source>
</reference>
<dbReference type="InterPro" id="IPR013094">
    <property type="entry name" value="AB_hydrolase_3"/>
</dbReference>
<dbReference type="InterPro" id="IPR050466">
    <property type="entry name" value="Carboxylest/Gibb_receptor"/>
</dbReference>
<feature type="active site" evidence="2">
    <location>
        <position position="131"/>
    </location>
</feature>
<dbReference type="Pfam" id="PF07859">
    <property type="entry name" value="Abhydrolase_3"/>
    <property type="match status" value="1"/>
</dbReference>
<dbReference type="SUPFAM" id="SSF53474">
    <property type="entry name" value="alpha/beta-Hydrolases"/>
    <property type="match status" value="1"/>
</dbReference>
<protein>
    <submittedName>
        <fullName evidence="4">ARYLACETAMIDE DEACETYLASE</fullName>
    </submittedName>
</protein>
<evidence type="ECO:0000259" key="3">
    <source>
        <dbReference type="Pfam" id="PF07859"/>
    </source>
</evidence>
<sequence length="286" mass="31487">MFSFNMDAAKADVARDLSPFIILYKDGRIERLIGNEIAPPSDDPKSNVQSKDVKVPSRQLTIITLTFLVAEAKVIAISVDYRRVPEHPIPVPYDDSWAALNWAASHVNGDGPEEWLNKHADFSKVFLAGDSAGGNIAHHVAMRFGQEKLNGVRVSGIVLINPYFWGEEPIGNEVNELERVLKGISATWHLACPQTSGCDDPLINPAKDPNLSSLGCSKVFVAVCEEDLLRDRGLLYCKTLKKSGWSGEIQIMEVKGEGHVFHLFKPTSVNAVAMLKNIVSFIHGQN</sequence>
<dbReference type="Proteomes" id="UP001151532">
    <property type="component" value="Chromosome 9"/>
</dbReference>
<gene>
    <name evidence="4" type="ORF">OIU79_014331</name>
</gene>
<dbReference type="EMBL" id="JAPFFK010000018">
    <property type="protein sequence ID" value="KAJ6692557.1"/>
    <property type="molecule type" value="Genomic_DNA"/>
</dbReference>
<evidence type="ECO:0000313" key="4">
    <source>
        <dbReference type="EMBL" id="KAJ6692557.1"/>
    </source>
</evidence>
<dbReference type="InterPro" id="IPR029058">
    <property type="entry name" value="AB_hydrolase_fold"/>
</dbReference>
<name>A0A9Q0PR75_SALPP</name>
<keyword evidence="5" id="KW-1185">Reference proteome</keyword>
<dbReference type="InterPro" id="IPR033140">
    <property type="entry name" value="Lipase_GDXG_put_SER_AS"/>
</dbReference>
<dbReference type="PANTHER" id="PTHR23024:SF467">
    <property type="entry name" value="CARBOXYLESTERASE 12-RELATED"/>
    <property type="match status" value="1"/>
</dbReference>
<evidence type="ECO:0000313" key="5">
    <source>
        <dbReference type="Proteomes" id="UP001151532"/>
    </source>
</evidence>
<organism evidence="4 5">
    <name type="scientific">Salix purpurea</name>
    <name type="common">Purple osier willow</name>
    <dbReference type="NCBI Taxonomy" id="77065"/>
    <lineage>
        <taxon>Eukaryota</taxon>
        <taxon>Viridiplantae</taxon>
        <taxon>Streptophyta</taxon>
        <taxon>Embryophyta</taxon>
        <taxon>Tracheophyta</taxon>
        <taxon>Spermatophyta</taxon>
        <taxon>Magnoliopsida</taxon>
        <taxon>eudicotyledons</taxon>
        <taxon>Gunneridae</taxon>
        <taxon>Pentapetalae</taxon>
        <taxon>rosids</taxon>
        <taxon>fabids</taxon>
        <taxon>Malpighiales</taxon>
        <taxon>Salicaceae</taxon>
        <taxon>Saliceae</taxon>
        <taxon>Salix</taxon>
    </lineage>
</organism>
<dbReference type="GO" id="GO:0016787">
    <property type="term" value="F:hydrolase activity"/>
    <property type="evidence" value="ECO:0007669"/>
    <property type="project" value="InterPro"/>
</dbReference>
<comment type="caution">
    <text evidence="4">The sequence shown here is derived from an EMBL/GenBank/DDBJ whole genome shotgun (WGS) entry which is preliminary data.</text>
</comment>
<reference evidence="4" key="1">
    <citation type="submission" date="2022-11" db="EMBL/GenBank/DDBJ databases">
        <authorList>
            <person name="Hyden B.L."/>
            <person name="Feng K."/>
            <person name="Yates T."/>
            <person name="Jawdy S."/>
            <person name="Smart L.B."/>
            <person name="Muchero W."/>
        </authorList>
    </citation>
    <scope>NUCLEOTIDE SEQUENCE</scope>
    <source>
        <tissue evidence="4">Shoot tip</tissue>
    </source>
</reference>
<evidence type="ECO:0000256" key="2">
    <source>
        <dbReference type="PROSITE-ProRule" id="PRU10038"/>
    </source>
</evidence>
<dbReference type="AlphaFoldDB" id="A0A9Q0PR75"/>
<evidence type="ECO:0000256" key="1">
    <source>
        <dbReference type="ARBA" id="ARBA00010515"/>
    </source>
</evidence>
<feature type="domain" description="Alpha/beta hydrolase fold-3" evidence="3">
    <location>
        <begin position="67"/>
        <end position="262"/>
    </location>
</feature>
<comment type="similarity">
    <text evidence="1">Belongs to the 'GDXG' lipolytic enzyme family.</text>
</comment>
<dbReference type="OrthoDB" id="408631at2759"/>
<accession>A0A9Q0PR75</accession>
<dbReference type="Gene3D" id="3.40.50.1820">
    <property type="entry name" value="alpha/beta hydrolase"/>
    <property type="match status" value="1"/>
</dbReference>
<dbReference type="PROSITE" id="PS01174">
    <property type="entry name" value="LIPASE_GDXG_SER"/>
    <property type="match status" value="1"/>
</dbReference>
<dbReference type="PANTHER" id="PTHR23024">
    <property type="entry name" value="ARYLACETAMIDE DEACETYLASE"/>
    <property type="match status" value="1"/>
</dbReference>